<proteinExistence type="predicted"/>
<dbReference type="AlphaFoldDB" id="A0A212F807"/>
<dbReference type="Proteomes" id="UP000007151">
    <property type="component" value="Unassembled WGS sequence"/>
</dbReference>
<dbReference type="InParanoid" id="A0A212F807"/>
<comment type="caution">
    <text evidence="1">The sequence shown here is derived from an EMBL/GenBank/DDBJ whole genome shotgun (WGS) entry which is preliminary data.</text>
</comment>
<protein>
    <submittedName>
        <fullName evidence="1">Uncharacterized protein</fullName>
    </submittedName>
</protein>
<reference evidence="1 2" key="1">
    <citation type="journal article" date="2011" name="Cell">
        <title>The monarch butterfly genome yields insights into long-distance migration.</title>
        <authorList>
            <person name="Zhan S."/>
            <person name="Merlin C."/>
            <person name="Boore J.L."/>
            <person name="Reppert S.M."/>
        </authorList>
    </citation>
    <scope>NUCLEOTIDE SEQUENCE [LARGE SCALE GENOMIC DNA]</scope>
    <source>
        <strain evidence="1">F-2</strain>
    </source>
</reference>
<name>A0A212F807_DANPL</name>
<accession>A0A212F807</accession>
<evidence type="ECO:0000313" key="1">
    <source>
        <dbReference type="EMBL" id="OWR49875.1"/>
    </source>
</evidence>
<dbReference type="KEGG" id="dpl:KGM_212320"/>
<keyword evidence="2" id="KW-1185">Reference proteome</keyword>
<evidence type="ECO:0000313" key="2">
    <source>
        <dbReference type="Proteomes" id="UP000007151"/>
    </source>
</evidence>
<dbReference type="EMBL" id="AGBW02009812">
    <property type="protein sequence ID" value="OWR49875.1"/>
    <property type="molecule type" value="Genomic_DNA"/>
</dbReference>
<organism evidence="1 2">
    <name type="scientific">Danaus plexippus plexippus</name>
    <dbReference type="NCBI Taxonomy" id="278856"/>
    <lineage>
        <taxon>Eukaryota</taxon>
        <taxon>Metazoa</taxon>
        <taxon>Ecdysozoa</taxon>
        <taxon>Arthropoda</taxon>
        <taxon>Hexapoda</taxon>
        <taxon>Insecta</taxon>
        <taxon>Pterygota</taxon>
        <taxon>Neoptera</taxon>
        <taxon>Endopterygota</taxon>
        <taxon>Lepidoptera</taxon>
        <taxon>Glossata</taxon>
        <taxon>Ditrysia</taxon>
        <taxon>Papilionoidea</taxon>
        <taxon>Nymphalidae</taxon>
        <taxon>Danainae</taxon>
        <taxon>Danaini</taxon>
        <taxon>Danaina</taxon>
        <taxon>Danaus</taxon>
        <taxon>Danaus</taxon>
    </lineage>
</organism>
<gene>
    <name evidence="1" type="ORF">KGM_212320</name>
</gene>
<sequence>MYWIHNNKSLPLSAMIQRYVVGAIPLFQRFHHVTFFFVLQLYYCHYLLSTSGIIRNLQSTSITGATVLTSYLRDSV</sequence>